<dbReference type="OrthoDB" id="610462at2759"/>
<dbReference type="AlphaFoldDB" id="A0A8H3WB80"/>
<keyword evidence="5" id="KW-1185">Reference proteome</keyword>
<gene>
    <name evidence="4" type="ORF">GQ607_009514</name>
</gene>
<feature type="region of interest" description="Disordered" evidence="2">
    <location>
        <begin position="292"/>
        <end position="399"/>
    </location>
</feature>
<dbReference type="PROSITE" id="PS50102">
    <property type="entry name" value="RRM"/>
    <property type="match status" value="1"/>
</dbReference>
<feature type="compositionally biased region" description="Basic and acidic residues" evidence="2">
    <location>
        <begin position="385"/>
        <end position="399"/>
    </location>
</feature>
<dbReference type="InterPro" id="IPR012677">
    <property type="entry name" value="Nucleotide-bd_a/b_plait_sf"/>
</dbReference>
<dbReference type="Gene3D" id="3.30.70.330">
    <property type="match status" value="2"/>
</dbReference>
<feature type="domain" description="RRM" evidence="3">
    <location>
        <begin position="208"/>
        <end position="293"/>
    </location>
</feature>
<dbReference type="InterPro" id="IPR035979">
    <property type="entry name" value="RBD_domain_sf"/>
</dbReference>
<dbReference type="SUPFAM" id="SSF54928">
    <property type="entry name" value="RNA-binding domain, RBD"/>
    <property type="match status" value="2"/>
</dbReference>
<evidence type="ECO:0000313" key="5">
    <source>
        <dbReference type="Proteomes" id="UP000434172"/>
    </source>
</evidence>
<proteinExistence type="predicted"/>
<reference evidence="4 5" key="1">
    <citation type="submission" date="2019-12" db="EMBL/GenBank/DDBJ databases">
        <title>A genome sequence resource for the geographically widespread anthracnose pathogen Colletotrichum asianum.</title>
        <authorList>
            <person name="Meng Y."/>
        </authorList>
    </citation>
    <scope>NUCLEOTIDE SEQUENCE [LARGE SCALE GENOMIC DNA]</scope>
    <source>
        <strain evidence="4 5">ICMP 18580</strain>
    </source>
</reference>
<evidence type="ECO:0000256" key="2">
    <source>
        <dbReference type="SAM" id="MobiDB-lite"/>
    </source>
</evidence>
<feature type="compositionally biased region" description="Basic and acidic residues" evidence="2">
    <location>
        <begin position="316"/>
        <end position="330"/>
    </location>
</feature>
<feature type="compositionally biased region" description="Low complexity" evidence="2">
    <location>
        <begin position="301"/>
        <end position="313"/>
    </location>
</feature>
<dbReference type="InterPro" id="IPR000504">
    <property type="entry name" value="RRM_dom"/>
</dbReference>
<protein>
    <recommendedName>
        <fullName evidence="3">RRM domain-containing protein</fullName>
    </recommendedName>
</protein>
<keyword evidence="1" id="KW-0694">RNA-binding</keyword>
<evidence type="ECO:0000256" key="1">
    <source>
        <dbReference type="PROSITE-ProRule" id="PRU00176"/>
    </source>
</evidence>
<dbReference type="EMBL" id="WOWK01000054">
    <property type="protein sequence ID" value="KAF0323175.1"/>
    <property type="molecule type" value="Genomic_DNA"/>
</dbReference>
<evidence type="ECO:0000313" key="4">
    <source>
        <dbReference type="EMBL" id="KAF0323175.1"/>
    </source>
</evidence>
<sequence length="399" mass="43821">CVRSGFPSQHVTMQVGQLPPGPETGNFYIPICNLPFDTRWQALKEWLSRDCEVDYIQLYHPTSGWIRVKGPYNFYRACDRLKDGVFNGRRIIYDDSNMTSAIVVKEVHNDENAIPVNGTVRSRQPTPAPFSAQIDHQPAPYSYASSEASSFEQQVPTDLGHFSQGYGGTQIQGAWCPEYPAYVSNSGFFPSAAAPTNQPSQAVSVEHRRIIIRRIGHSTPEDQIKALIKQSLARVTPVKAELQRIDVPRGSGSQNRGHAFATFRTADIARSVAESLNGKTWNSRRLEARLTTEGVAEEQASRASPTPTSTSSSRQKKCDNSRKKTSEKARAPVPSGSASRPPEPSSSRSLRQGSSGSSSLSSAEPSSSRQTRSQQPAKPVIADGTSRRSRSESKEGRRK</sequence>
<organism evidence="4 5">
    <name type="scientific">Colletotrichum asianum</name>
    <dbReference type="NCBI Taxonomy" id="702518"/>
    <lineage>
        <taxon>Eukaryota</taxon>
        <taxon>Fungi</taxon>
        <taxon>Dikarya</taxon>
        <taxon>Ascomycota</taxon>
        <taxon>Pezizomycotina</taxon>
        <taxon>Sordariomycetes</taxon>
        <taxon>Hypocreomycetidae</taxon>
        <taxon>Glomerellales</taxon>
        <taxon>Glomerellaceae</taxon>
        <taxon>Colletotrichum</taxon>
        <taxon>Colletotrichum gloeosporioides species complex</taxon>
    </lineage>
</organism>
<comment type="caution">
    <text evidence="4">The sequence shown here is derived from an EMBL/GenBank/DDBJ whole genome shotgun (WGS) entry which is preliminary data.</text>
</comment>
<dbReference type="SMART" id="SM00360">
    <property type="entry name" value="RRM"/>
    <property type="match status" value="1"/>
</dbReference>
<evidence type="ECO:0000259" key="3">
    <source>
        <dbReference type="PROSITE" id="PS50102"/>
    </source>
</evidence>
<dbReference type="GO" id="GO:0003723">
    <property type="term" value="F:RNA binding"/>
    <property type="evidence" value="ECO:0007669"/>
    <property type="project" value="UniProtKB-UniRule"/>
</dbReference>
<dbReference type="Pfam" id="PF00076">
    <property type="entry name" value="RRM_1"/>
    <property type="match status" value="1"/>
</dbReference>
<feature type="compositionally biased region" description="Low complexity" evidence="2">
    <location>
        <begin position="334"/>
        <end position="375"/>
    </location>
</feature>
<dbReference type="Proteomes" id="UP000434172">
    <property type="component" value="Unassembled WGS sequence"/>
</dbReference>
<feature type="non-terminal residue" evidence="4">
    <location>
        <position position="1"/>
    </location>
</feature>
<accession>A0A8H3WB80</accession>
<dbReference type="CDD" id="cd00590">
    <property type="entry name" value="RRM_SF"/>
    <property type="match status" value="1"/>
</dbReference>
<name>A0A8H3WB80_9PEZI</name>